<evidence type="ECO:0000313" key="3">
    <source>
        <dbReference type="EMBL" id="TXG38787.1"/>
    </source>
</evidence>
<feature type="coiled-coil region" evidence="1">
    <location>
        <begin position="166"/>
        <end position="193"/>
    </location>
</feature>
<dbReference type="EMBL" id="VRKQ01000008">
    <property type="protein sequence ID" value="TXG38787.1"/>
    <property type="molecule type" value="Genomic_DNA"/>
</dbReference>
<protein>
    <submittedName>
        <fullName evidence="3">Uncharacterized protein</fullName>
    </submittedName>
</protein>
<feature type="chain" id="PRO_5022759227" evidence="2">
    <location>
        <begin position="21"/>
        <end position="296"/>
    </location>
</feature>
<proteinExistence type="predicted"/>
<accession>A0A5C7GKZ3</accession>
<organism evidence="3 4">
    <name type="scientific">Seonamhaeicola maritimus</name>
    <dbReference type="NCBI Taxonomy" id="2591822"/>
    <lineage>
        <taxon>Bacteria</taxon>
        <taxon>Pseudomonadati</taxon>
        <taxon>Bacteroidota</taxon>
        <taxon>Flavobacteriia</taxon>
        <taxon>Flavobacteriales</taxon>
        <taxon>Flavobacteriaceae</taxon>
    </lineage>
</organism>
<dbReference type="AlphaFoldDB" id="A0A5C7GKZ3"/>
<dbReference type="Proteomes" id="UP000321080">
    <property type="component" value="Unassembled WGS sequence"/>
</dbReference>
<name>A0A5C7GKZ3_9FLAO</name>
<keyword evidence="2" id="KW-0732">Signal</keyword>
<keyword evidence="4" id="KW-1185">Reference proteome</keyword>
<gene>
    <name evidence="3" type="ORF">FUA22_02565</name>
</gene>
<evidence type="ECO:0000256" key="2">
    <source>
        <dbReference type="SAM" id="SignalP"/>
    </source>
</evidence>
<reference evidence="3 4" key="1">
    <citation type="submission" date="2019-08" db="EMBL/GenBank/DDBJ databases">
        <title>Seonamhaeicola sediminis sp. nov., isolated from marine sediment.</title>
        <authorList>
            <person name="Cao W.R."/>
        </authorList>
    </citation>
    <scope>NUCLEOTIDE SEQUENCE [LARGE SCALE GENOMIC DNA]</scope>
    <source>
        <strain evidence="3 4">1505</strain>
    </source>
</reference>
<sequence>MKSKFLFSIAFLLLFSNVFSQTNLNNYKYVIVPNKFDFLKDKDQYQLNSLAQFLFGKYGFTALKEGEDYPQDLRSNRCLALRSDVLKESGMFKTRLKVELKDCNDQVIYTTGLGESREKEFKKAYNQSIREAFLFIRDLNYSYVPNESITSLATTTITSTSQPAAKREVSQEIQELKEEIEILKKAKLAAAKQDLIVKPKPVAELEPEIPPKTEIETAKPIVAKPTSNILYAQEISGGFQLVDSSPKVVYKIKSTGLDNVYLVEGKSAIIYKKGSAWVIEYYTNGVLKKETLNIKF</sequence>
<dbReference type="RefSeq" id="WP_147766276.1">
    <property type="nucleotide sequence ID" value="NZ_VRKQ01000008.1"/>
</dbReference>
<feature type="signal peptide" evidence="2">
    <location>
        <begin position="1"/>
        <end position="20"/>
    </location>
</feature>
<evidence type="ECO:0000256" key="1">
    <source>
        <dbReference type="SAM" id="Coils"/>
    </source>
</evidence>
<evidence type="ECO:0000313" key="4">
    <source>
        <dbReference type="Proteomes" id="UP000321080"/>
    </source>
</evidence>
<dbReference type="OrthoDB" id="1274006at2"/>
<comment type="caution">
    <text evidence="3">The sequence shown here is derived from an EMBL/GenBank/DDBJ whole genome shotgun (WGS) entry which is preliminary data.</text>
</comment>
<keyword evidence="1" id="KW-0175">Coiled coil</keyword>